<keyword evidence="4" id="KW-1185">Reference proteome</keyword>
<sequence>MNAAKIVLLVMLACGLSCSNDRAKLGKPAPGTKDALSDFAHWWSYHSKNIKFYKHFTPFDTDARSIPLDSFMQKYRTGEYAVLKYTHDDTTIQYQLKKLDANSEENIRNQLRATAYSDFRDFLKVGKLLEGFGYRSIDGQAFDRETTRDKFVVMKFWFIGCAPCIEEMPELNAIVAKNSERKDVVFLSVALDPQPALRKFLAGRKFDYAVVGDKKDYVADTLGINAFPTHLLIDKRGNVAGICSNVKDLKEMLGDHSIAE</sequence>
<dbReference type="Proteomes" id="UP001264980">
    <property type="component" value="Unassembled WGS sequence"/>
</dbReference>
<reference evidence="3 4" key="1">
    <citation type="submission" date="2023-07" db="EMBL/GenBank/DDBJ databases">
        <title>Sorghum-associated microbial communities from plants grown in Nebraska, USA.</title>
        <authorList>
            <person name="Schachtman D."/>
        </authorList>
    </citation>
    <scope>NUCLEOTIDE SEQUENCE [LARGE SCALE GENOMIC DNA]</scope>
    <source>
        <strain evidence="3 4">BE57</strain>
    </source>
</reference>
<dbReference type="PROSITE" id="PS51352">
    <property type="entry name" value="THIOREDOXIN_2"/>
    <property type="match status" value="1"/>
</dbReference>
<keyword evidence="1" id="KW-0732">Signal</keyword>
<dbReference type="InterPro" id="IPR036249">
    <property type="entry name" value="Thioredoxin-like_sf"/>
</dbReference>
<feature type="signal peptide" evidence="1">
    <location>
        <begin position="1"/>
        <end position="23"/>
    </location>
</feature>
<dbReference type="SUPFAM" id="SSF52833">
    <property type="entry name" value="Thioredoxin-like"/>
    <property type="match status" value="1"/>
</dbReference>
<dbReference type="InterPro" id="IPR000866">
    <property type="entry name" value="AhpC/TSA"/>
</dbReference>
<accession>A0ABU1R1R6</accession>
<feature type="domain" description="Thioredoxin" evidence="2">
    <location>
        <begin position="123"/>
        <end position="260"/>
    </location>
</feature>
<protein>
    <submittedName>
        <fullName evidence="3">Thiol-disulfide isomerase/thioredoxin</fullName>
    </submittedName>
</protein>
<comment type="caution">
    <text evidence="3">The sequence shown here is derived from an EMBL/GenBank/DDBJ whole genome shotgun (WGS) entry which is preliminary data.</text>
</comment>
<keyword evidence="3" id="KW-0413">Isomerase</keyword>
<evidence type="ECO:0000313" key="4">
    <source>
        <dbReference type="Proteomes" id="UP001264980"/>
    </source>
</evidence>
<evidence type="ECO:0000259" key="2">
    <source>
        <dbReference type="PROSITE" id="PS51352"/>
    </source>
</evidence>
<dbReference type="Pfam" id="PF00578">
    <property type="entry name" value="AhpC-TSA"/>
    <property type="match status" value="1"/>
</dbReference>
<dbReference type="RefSeq" id="WP_309986310.1">
    <property type="nucleotide sequence ID" value="NZ_JAVDTI010000003.1"/>
</dbReference>
<evidence type="ECO:0000313" key="3">
    <source>
        <dbReference type="EMBL" id="MDR6806859.1"/>
    </source>
</evidence>
<gene>
    <name evidence="3" type="ORF">J2W84_003907</name>
</gene>
<dbReference type="PANTHER" id="PTHR42852">
    <property type="entry name" value="THIOL:DISULFIDE INTERCHANGE PROTEIN DSBE"/>
    <property type="match status" value="1"/>
</dbReference>
<dbReference type="Gene3D" id="3.40.30.10">
    <property type="entry name" value="Glutaredoxin"/>
    <property type="match status" value="1"/>
</dbReference>
<dbReference type="GO" id="GO:0016853">
    <property type="term" value="F:isomerase activity"/>
    <property type="evidence" value="ECO:0007669"/>
    <property type="project" value="UniProtKB-KW"/>
</dbReference>
<organism evidence="3 4">
    <name type="scientific">Dyadobacter fermentans</name>
    <dbReference type="NCBI Taxonomy" id="94254"/>
    <lineage>
        <taxon>Bacteria</taxon>
        <taxon>Pseudomonadati</taxon>
        <taxon>Bacteroidota</taxon>
        <taxon>Cytophagia</taxon>
        <taxon>Cytophagales</taxon>
        <taxon>Spirosomataceae</taxon>
        <taxon>Dyadobacter</taxon>
    </lineage>
</organism>
<dbReference type="InterPro" id="IPR013766">
    <property type="entry name" value="Thioredoxin_domain"/>
</dbReference>
<dbReference type="EMBL" id="JAVDTI010000003">
    <property type="protein sequence ID" value="MDR6806859.1"/>
    <property type="molecule type" value="Genomic_DNA"/>
</dbReference>
<dbReference type="InterPro" id="IPR050553">
    <property type="entry name" value="Thioredoxin_ResA/DsbE_sf"/>
</dbReference>
<feature type="chain" id="PRO_5045174238" evidence="1">
    <location>
        <begin position="24"/>
        <end position="260"/>
    </location>
</feature>
<dbReference type="CDD" id="cd02966">
    <property type="entry name" value="TlpA_like_family"/>
    <property type="match status" value="1"/>
</dbReference>
<dbReference type="PANTHER" id="PTHR42852:SF13">
    <property type="entry name" value="PROTEIN DIPZ"/>
    <property type="match status" value="1"/>
</dbReference>
<proteinExistence type="predicted"/>
<name>A0ABU1R1R6_9BACT</name>
<evidence type="ECO:0000256" key="1">
    <source>
        <dbReference type="SAM" id="SignalP"/>
    </source>
</evidence>